<evidence type="ECO:0000256" key="2">
    <source>
        <dbReference type="SAM" id="SignalP"/>
    </source>
</evidence>
<dbReference type="OrthoDB" id="401339at2"/>
<dbReference type="Proteomes" id="UP000267246">
    <property type="component" value="Unassembled WGS sequence"/>
</dbReference>
<reference evidence="4 5" key="1">
    <citation type="submission" date="2018-10" db="EMBL/GenBank/DDBJ databases">
        <title>Genomic Encyclopedia of Archaeal and Bacterial Type Strains, Phase II (KMG-II): from individual species to whole genera.</title>
        <authorList>
            <person name="Goeker M."/>
        </authorList>
    </citation>
    <scope>NUCLEOTIDE SEQUENCE [LARGE SCALE GENOMIC DNA]</scope>
    <source>
        <strain evidence="4 5">ATCC 29870</strain>
    </source>
</reference>
<keyword evidence="2" id="KW-0732">Signal</keyword>
<proteinExistence type="inferred from homology"/>
<dbReference type="AlphaFoldDB" id="A0A3M0A8G0"/>
<sequence length="575" mass="67349">MNLKKKIILSSLILTPTFALPLIGASCQQNSYVELIIPFKTDDARYSVFKEIVAKYNEDKDSKMMNVSVVPFNNSSTPFQRYIENDLEANNHMMPDLIFYYPSMANVLARYNKLINFKEEVKNIKFLEKLLPENRNLGIPNVQKDDKFLLPFGRSIDLLIINKFVFGFIFDKIEKESKKSLISPDKTKTKLLISIKDYFEKLKVNNADKVSALNNVLKFKVNNDYVTKTDFNFTDEIFTYSDKLENASYKLSMSFEKEIKKNIYPLYLSHTANHFFKKAFDLADGNFDNYMLKYGKEKENNFKLNYSNLKDKKSSLFKTFETIYNEFKELRIHDSIGLRDKWREKWAGHGYELPLGLNIMMTIISSHSYDSIFNLANEVSFQSSLTIDDFIFLPSPLKKSEGQKSSNFLLQGPSLMGVKIKPSREKHVKSFVKWLYNKKMNFNKTYQSDDFVKDITPIEYFNYKNKYIYPTQEYLNKFETIKNKQNAALISSFELFKEAIKNNDYHAFEEPVDAYSNRFRNDLELAMSYFLFDDQKNPSTNKDDFKANAKAYDLIKRMVKISSADYIGTIDELEK</sequence>
<dbReference type="Pfam" id="PF03202">
    <property type="entry name" value="Lipoprotein_10"/>
    <property type="match status" value="1"/>
</dbReference>
<organism evidence="4 5">
    <name type="scientific">Metamycoplasma subdolum</name>
    <dbReference type="NCBI Taxonomy" id="92407"/>
    <lineage>
        <taxon>Bacteria</taxon>
        <taxon>Bacillati</taxon>
        <taxon>Mycoplasmatota</taxon>
        <taxon>Mycoplasmoidales</taxon>
        <taxon>Metamycoplasmataceae</taxon>
        <taxon>Metamycoplasma</taxon>
    </lineage>
</organism>
<comment type="caution">
    <text evidence="4">The sequence shown here is derived from an EMBL/GenBank/DDBJ whole genome shotgun (WGS) entry which is preliminary data.</text>
</comment>
<keyword evidence="5" id="KW-1185">Reference proteome</keyword>
<feature type="domain" description="Mycoplasma lipoprotein C-terminal" evidence="3">
    <location>
        <begin position="410"/>
        <end position="527"/>
    </location>
</feature>
<dbReference type="PROSITE" id="PS51257">
    <property type="entry name" value="PROKAR_LIPOPROTEIN"/>
    <property type="match status" value="1"/>
</dbReference>
<evidence type="ECO:0000256" key="1">
    <source>
        <dbReference type="ARBA" id="ARBA00009031"/>
    </source>
</evidence>
<feature type="signal peptide" evidence="2">
    <location>
        <begin position="1"/>
        <end position="21"/>
    </location>
</feature>
<evidence type="ECO:0000259" key="3">
    <source>
        <dbReference type="Pfam" id="PF03202"/>
    </source>
</evidence>
<protein>
    <submittedName>
        <fullName evidence="4">Putative lipoprotein</fullName>
    </submittedName>
</protein>
<comment type="similarity">
    <text evidence="1">Belongs to the MG185/MG260 family.</text>
</comment>
<evidence type="ECO:0000313" key="4">
    <source>
        <dbReference type="EMBL" id="RMA79098.1"/>
    </source>
</evidence>
<dbReference type="RefSeq" id="WP_121940638.1">
    <property type="nucleotide sequence ID" value="NZ_CP137846.1"/>
</dbReference>
<feature type="chain" id="PRO_5018330506" evidence="2">
    <location>
        <begin position="22"/>
        <end position="575"/>
    </location>
</feature>
<name>A0A3M0A8G0_9BACT</name>
<accession>A0A3M0A8G0</accession>
<evidence type="ECO:0000313" key="5">
    <source>
        <dbReference type="Proteomes" id="UP000267246"/>
    </source>
</evidence>
<gene>
    <name evidence="4" type="ORF">JN00_0149</name>
</gene>
<dbReference type="EMBL" id="REFI01000005">
    <property type="protein sequence ID" value="RMA79098.1"/>
    <property type="molecule type" value="Genomic_DNA"/>
</dbReference>
<keyword evidence="4" id="KW-0449">Lipoprotein</keyword>
<dbReference type="InterPro" id="IPR004890">
    <property type="entry name" value="Lipoprotein_10_C"/>
</dbReference>